<dbReference type="Gene3D" id="3.40.50.150">
    <property type="entry name" value="Vaccinia Virus protein VP39"/>
    <property type="match status" value="1"/>
</dbReference>
<keyword evidence="4" id="KW-1185">Reference proteome</keyword>
<evidence type="ECO:0000256" key="2">
    <source>
        <dbReference type="SAM" id="MobiDB-lite"/>
    </source>
</evidence>
<organism evidence="3 4">
    <name type="scientific">Streptomyces tubercidicus</name>
    <dbReference type="NCBI Taxonomy" id="47759"/>
    <lineage>
        <taxon>Bacteria</taxon>
        <taxon>Bacillati</taxon>
        <taxon>Actinomycetota</taxon>
        <taxon>Actinomycetes</taxon>
        <taxon>Kitasatosporales</taxon>
        <taxon>Streptomycetaceae</taxon>
        <taxon>Streptomyces</taxon>
    </lineage>
</organism>
<feature type="region of interest" description="Disordered" evidence="2">
    <location>
        <begin position="1"/>
        <end position="26"/>
    </location>
</feature>
<dbReference type="InterPro" id="IPR029063">
    <property type="entry name" value="SAM-dependent_MTases_sf"/>
</dbReference>
<dbReference type="PANTHER" id="PTHR43317:SF3">
    <property type="entry name" value="BLR2883 PROTEIN"/>
    <property type="match status" value="1"/>
</dbReference>
<gene>
    <name evidence="3" type="ORF">Stube_19760</name>
</gene>
<accession>A0A640UMP2</accession>
<dbReference type="EMBL" id="BLIR01000001">
    <property type="protein sequence ID" value="GFE37303.1"/>
    <property type="molecule type" value="Genomic_DNA"/>
</dbReference>
<evidence type="ECO:0000256" key="1">
    <source>
        <dbReference type="ARBA" id="ARBA00023115"/>
    </source>
</evidence>
<name>A0A640UMP2_9ACTN</name>
<dbReference type="GO" id="GO:0006596">
    <property type="term" value="P:polyamine biosynthetic process"/>
    <property type="evidence" value="ECO:0007669"/>
    <property type="project" value="UniProtKB-KW"/>
</dbReference>
<dbReference type="SUPFAM" id="SSF53335">
    <property type="entry name" value="S-adenosyl-L-methionine-dependent methyltransferases"/>
    <property type="match status" value="1"/>
</dbReference>
<protein>
    <submittedName>
        <fullName evidence="3">Spermidine synthase</fullName>
    </submittedName>
</protein>
<reference evidence="3 4" key="1">
    <citation type="submission" date="2019-12" db="EMBL/GenBank/DDBJ databases">
        <title>Whole genome shotgun sequence of Streptomyces tubercidicus NBRC 13090.</title>
        <authorList>
            <person name="Ichikawa N."/>
            <person name="Kimura A."/>
            <person name="Kitahashi Y."/>
            <person name="Komaki H."/>
            <person name="Tamura T."/>
        </authorList>
    </citation>
    <scope>NUCLEOTIDE SEQUENCE [LARGE SCALE GENOMIC DNA]</scope>
    <source>
        <strain evidence="3 4">NBRC 13090</strain>
    </source>
</reference>
<sequence length="257" mass="27110">MDAMAPVTPTQETTGAPAAPRTIDRREGPYGEVVLRERSGPLAAPGTDGAGTPAAPVIYEIIANGCFLMDTSDGRSERLLIDAALDALPAGRTDPVVLIGGLGVGFSLARAAQEPRWGRIVVVEREEAVIDWHRTGPLSAVSAAALADPRSEILHTDLVAHLWTEAGRDAYDALCLDIDNGPDWTVTEDNDSLYSPDGLAACRDRLNPGGVLAVWSAQPSPAFEEALRNAGFNGVHTEEIPVVRGVPDVVHLARKGA</sequence>
<dbReference type="PANTHER" id="PTHR43317">
    <property type="entry name" value="THERMOSPERMINE SYNTHASE ACAULIS5"/>
    <property type="match status" value="1"/>
</dbReference>
<proteinExistence type="predicted"/>
<keyword evidence="1" id="KW-0620">Polyamine biosynthesis</keyword>
<evidence type="ECO:0000313" key="4">
    <source>
        <dbReference type="Proteomes" id="UP000431826"/>
    </source>
</evidence>
<dbReference type="AlphaFoldDB" id="A0A640UMP2"/>
<evidence type="ECO:0000313" key="3">
    <source>
        <dbReference type="EMBL" id="GFE37303.1"/>
    </source>
</evidence>
<comment type="caution">
    <text evidence="3">The sequence shown here is derived from an EMBL/GenBank/DDBJ whole genome shotgun (WGS) entry which is preliminary data.</text>
</comment>
<dbReference type="Proteomes" id="UP000431826">
    <property type="component" value="Unassembled WGS sequence"/>
</dbReference>